<evidence type="ECO:0000256" key="6">
    <source>
        <dbReference type="ARBA" id="ARBA00022989"/>
    </source>
</evidence>
<sequence length="270" mass="30650">MKKILKNLYISLIYLFFYLPIIILIIYSFNETKSRVVWGGFSLKWYKELFESKEVLMSFYNTILIGVVSTLIATIIGTIGSIGLFRAGGRVKKFFMELNYLPILNPDIVIAVSLVALYNFMKLDFGYLTIILSHVAFLTPYVLFNVMPRLSMMNPNLYEAALDLGATRWESFKYVIFPEIKPGILSGALMAFTLSIDDFAVSFFTTGKGIQNISITVYSMARRGINPVINALSTLMFVIMIVLVIVINLRKNKLEKKKEAMLKMGMGETE</sequence>
<feature type="transmembrane region" description="Helical" evidence="8">
    <location>
        <begin position="183"/>
        <end position="204"/>
    </location>
</feature>
<keyword evidence="5 8" id="KW-0812">Transmembrane</keyword>
<dbReference type="PANTHER" id="PTHR43848">
    <property type="entry name" value="PUTRESCINE TRANSPORT SYSTEM PERMEASE PROTEIN POTI"/>
    <property type="match status" value="1"/>
</dbReference>
<dbReference type="CDD" id="cd06261">
    <property type="entry name" value="TM_PBP2"/>
    <property type="match status" value="1"/>
</dbReference>
<dbReference type="AlphaFoldDB" id="A0A2U1E1U0"/>
<reference evidence="10 11" key="1">
    <citation type="submission" date="2018-04" db="EMBL/GenBank/DDBJ databases">
        <title>Genomic Encyclopedia of Type Strains, Phase IV (KMG-IV): sequencing the most valuable type-strain genomes for metagenomic binning, comparative biology and taxonomic classification.</title>
        <authorList>
            <person name="Goeker M."/>
        </authorList>
    </citation>
    <scope>NUCLEOTIDE SEQUENCE [LARGE SCALE GENOMIC DNA]</scope>
    <source>
        <strain evidence="10 11">DSM 20705</strain>
    </source>
</reference>
<comment type="subcellular location">
    <subcellularLocation>
        <location evidence="1 8">Cell membrane</location>
        <topology evidence="1 8">Multi-pass membrane protein</topology>
    </subcellularLocation>
</comment>
<feature type="domain" description="ABC transmembrane type-1" evidence="9">
    <location>
        <begin position="59"/>
        <end position="247"/>
    </location>
</feature>
<keyword evidence="3 8" id="KW-0813">Transport</keyword>
<dbReference type="PROSITE" id="PS50928">
    <property type="entry name" value="ABC_TM1"/>
    <property type="match status" value="1"/>
</dbReference>
<feature type="transmembrane region" description="Helical" evidence="8">
    <location>
        <begin position="125"/>
        <end position="144"/>
    </location>
</feature>
<protein>
    <submittedName>
        <fullName evidence="10">ABC-type spermidine/putrescine transport system permease subunit II</fullName>
    </submittedName>
</protein>
<dbReference type="Proteomes" id="UP000245793">
    <property type="component" value="Unassembled WGS sequence"/>
</dbReference>
<feature type="transmembrane region" description="Helical" evidence="8">
    <location>
        <begin position="224"/>
        <end position="249"/>
    </location>
</feature>
<feature type="transmembrane region" description="Helical" evidence="8">
    <location>
        <begin position="7"/>
        <end position="29"/>
    </location>
</feature>
<evidence type="ECO:0000256" key="5">
    <source>
        <dbReference type="ARBA" id="ARBA00022692"/>
    </source>
</evidence>
<keyword evidence="4" id="KW-1003">Cell membrane</keyword>
<evidence type="ECO:0000256" key="4">
    <source>
        <dbReference type="ARBA" id="ARBA00022475"/>
    </source>
</evidence>
<dbReference type="EMBL" id="QEKV01000008">
    <property type="protein sequence ID" value="PVY93927.1"/>
    <property type="molecule type" value="Genomic_DNA"/>
</dbReference>
<keyword evidence="11" id="KW-1185">Reference proteome</keyword>
<organism evidence="10 11">
    <name type="scientific">Ezakiella coagulans</name>
    <dbReference type="NCBI Taxonomy" id="46507"/>
    <lineage>
        <taxon>Bacteria</taxon>
        <taxon>Bacillati</taxon>
        <taxon>Bacillota</taxon>
        <taxon>Tissierellia</taxon>
        <taxon>Ezakiella</taxon>
    </lineage>
</organism>
<dbReference type="Pfam" id="PF00528">
    <property type="entry name" value="BPD_transp_1"/>
    <property type="match status" value="1"/>
</dbReference>
<evidence type="ECO:0000313" key="10">
    <source>
        <dbReference type="EMBL" id="PVY93927.1"/>
    </source>
</evidence>
<dbReference type="GO" id="GO:0005886">
    <property type="term" value="C:plasma membrane"/>
    <property type="evidence" value="ECO:0007669"/>
    <property type="project" value="UniProtKB-SubCell"/>
</dbReference>
<name>A0A2U1E1U0_9FIRM</name>
<dbReference type="InterPro" id="IPR051789">
    <property type="entry name" value="Bact_Polyamine_Transport"/>
</dbReference>
<evidence type="ECO:0000256" key="8">
    <source>
        <dbReference type="RuleBase" id="RU363032"/>
    </source>
</evidence>
<accession>A0A2U1E1U0</accession>
<evidence type="ECO:0000313" key="11">
    <source>
        <dbReference type="Proteomes" id="UP000245793"/>
    </source>
</evidence>
<evidence type="ECO:0000256" key="2">
    <source>
        <dbReference type="ARBA" id="ARBA00007069"/>
    </source>
</evidence>
<dbReference type="SUPFAM" id="SSF161098">
    <property type="entry name" value="MetI-like"/>
    <property type="match status" value="1"/>
</dbReference>
<dbReference type="Gene3D" id="1.10.3720.10">
    <property type="entry name" value="MetI-like"/>
    <property type="match status" value="1"/>
</dbReference>
<feature type="transmembrane region" description="Helical" evidence="8">
    <location>
        <begin position="59"/>
        <end position="86"/>
    </location>
</feature>
<proteinExistence type="inferred from homology"/>
<evidence type="ECO:0000256" key="3">
    <source>
        <dbReference type="ARBA" id="ARBA00022448"/>
    </source>
</evidence>
<keyword evidence="7 8" id="KW-0472">Membrane</keyword>
<dbReference type="PANTHER" id="PTHR43848:SF2">
    <property type="entry name" value="PUTRESCINE TRANSPORT SYSTEM PERMEASE PROTEIN POTI"/>
    <property type="match status" value="1"/>
</dbReference>
<comment type="similarity">
    <text evidence="2">Belongs to the binding-protein-dependent transport system permease family. CysTW subfamily.</text>
</comment>
<dbReference type="GO" id="GO:0055085">
    <property type="term" value="P:transmembrane transport"/>
    <property type="evidence" value="ECO:0007669"/>
    <property type="project" value="InterPro"/>
</dbReference>
<gene>
    <name evidence="10" type="ORF">C7381_10862</name>
</gene>
<evidence type="ECO:0000256" key="7">
    <source>
        <dbReference type="ARBA" id="ARBA00023136"/>
    </source>
</evidence>
<keyword evidence="6 8" id="KW-1133">Transmembrane helix</keyword>
<evidence type="ECO:0000256" key="1">
    <source>
        <dbReference type="ARBA" id="ARBA00004651"/>
    </source>
</evidence>
<feature type="transmembrane region" description="Helical" evidence="8">
    <location>
        <begin position="98"/>
        <end position="119"/>
    </location>
</feature>
<evidence type="ECO:0000259" key="9">
    <source>
        <dbReference type="PROSITE" id="PS50928"/>
    </source>
</evidence>
<dbReference type="InterPro" id="IPR000515">
    <property type="entry name" value="MetI-like"/>
</dbReference>
<dbReference type="InterPro" id="IPR035906">
    <property type="entry name" value="MetI-like_sf"/>
</dbReference>
<comment type="caution">
    <text evidence="10">The sequence shown here is derived from an EMBL/GenBank/DDBJ whole genome shotgun (WGS) entry which is preliminary data.</text>
</comment>